<gene>
    <name evidence="5" type="ORF">CLAFUR5_07550</name>
</gene>
<dbReference type="EMBL" id="CP090168">
    <property type="protein sequence ID" value="UJO18678.1"/>
    <property type="molecule type" value="Genomic_DNA"/>
</dbReference>
<keyword evidence="3" id="KW-0325">Glycoprotein</keyword>
<accession>A0A9Q8PA31</accession>
<name>A0A9Q8PA31_PASFU</name>
<keyword evidence="6" id="KW-1185">Reference proteome</keyword>
<evidence type="ECO:0000256" key="3">
    <source>
        <dbReference type="ARBA" id="ARBA00023180"/>
    </source>
</evidence>
<dbReference type="InterPro" id="IPR002165">
    <property type="entry name" value="Plexin_repeat"/>
</dbReference>
<dbReference type="GeneID" id="71987428"/>
<dbReference type="Proteomes" id="UP000756132">
    <property type="component" value="Chromosome 6"/>
</dbReference>
<dbReference type="AlphaFoldDB" id="A0A9Q8PA31"/>
<evidence type="ECO:0000256" key="2">
    <source>
        <dbReference type="ARBA" id="ARBA00023136"/>
    </source>
</evidence>
<dbReference type="GO" id="GO:0016020">
    <property type="term" value="C:membrane"/>
    <property type="evidence" value="ECO:0007669"/>
    <property type="project" value="UniProtKB-SubCell"/>
</dbReference>
<reference evidence="5" key="2">
    <citation type="journal article" date="2022" name="Microb. Genom.">
        <title>A chromosome-scale genome assembly of the tomato pathogen Cladosporium fulvum reveals a compartmentalized genome architecture and the presence of a dispensable chromosome.</title>
        <authorList>
            <person name="Zaccaron A.Z."/>
            <person name="Chen L.H."/>
            <person name="Samaras A."/>
            <person name="Stergiopoulos I."/>
        </authorList>
    </citation>
    <scope>NUCLEOTIDE SEQUENCE</scope>
    <source>
        <strain evidence="5">Race5_Kim</strain>
    </source>
</reference>
<reference evidence="5" key="1">
    <citation type="submission" date="2021-12" db="EMBL/GenBank/DDBJ databases">
        <authorList>
            <person name="Zaccaron A."/>
            <person name="Stergiopoulos I."/>
        </authorList>
    </citation>
    <scope>NUCLEOTIDE SEQUENCE</scope>
    <source>
        <strain evidence="5">Race5_Kim</strain>
    </source>
</reference>
<keyword evidence="4" id="KW-0812">Transmembrane</keyword>
<organism evidence="5 6">
    <name type="scientific">Passalora fulva</name>
    <name type="common">Tomato leaf mold</name>
    <name type="synonym">Cladosporium fulvum</name>
    <dbReference type="NCBI Taxonomy" id="5499"/>
    <lineage>
        <taxon>Eukaryota</taxon>
        <taxon>Fungi</taxon>
        <taxon>Dikarya</taxon>
        <taxon>Ascomycota</taxon>
        <taxon>Pezizomycotina</taxon>
        <taxon>Dothideomycetes</taxon>
        <taxon>Dothideomycetidae</taxon>
        <taxon>Mycosphaerellales</taxon>
        <taxon>Mycosphaerellaceae</taxon>
        <taxon>Fulvia</taxon>
    </lineage>
</organism>
<protein>
    <recommendedName>
        <fullName evidence="7">PSI domain-containing protein</fullName>
    </recommendedName>
</protein>
<sequence>MDYDGAVKMGRAAACWRIQDCGSCLHSKHGCGWCPVSSTCVPSTNLLDPISKADICPLRSERFELRTKALGCNCSTTTLLSVIVTVFVTIAALGLVYAIFAAIRDVHPFLGTGNFEGTELEIKEDGTRVEKSWWRDSWRKWIYRVFARPDLNHGSEQEVRTERARLLGW</sequence>
<evidence type="ECO:0000313" key="6">
    <source>
        <dbReference type="Proteomes" id="UP000756132"/>
    </source>
</evidence>
<dbReference type="Pfam" id="PF01437">
    <property type="entry name" value="PSI"/>
    <property type="match status" value="1"/>
</dbReference>
<feature type="transmembrane region" description="Helical" evidence="4">
    <location>
        <begin position="79"/>
        <end position="100"/>
    </location>
</feature>
<evidence type="ECO:0000313" key="5">
    <source>
        <dbReference type="EMBL" id="UJO18678.1"/>
    </source>
</evidence>
<dbReference type="RefSeq" id="XP_047763044.1">
    <property type="nucleotide sequence ID" value="XM_047906698.1"/>
</dbReference>
<evidence type="ECO:0008006" key="7">
    <source>
        <dbReference type="Google" id="ProtNLM"/>
    </source>
</evidence>
<evidence type="ECO:0000256" key="1">
    <source>
        <dbReference type="ARBA" id="ARBA00004370"/>
    </source>
</evidence>
<dbReference type="OrthoDB" id="5427091at2759"/>
<dbReference type="KEGG" id="ffu:CLAFUR5_07550"/>
<keyword evidence="4" id="KW-1133">Transmembrane helix</keyword>
<keyword evidence="2 4" id="KW-0472">Membrane</keyword>
<comment type="subcellular location">
    <subcellularLocation>
        <location evidence="1">Membrane</location>
    </subcellularLocation>
</comment>
<proteinExistence type="predicted"/>
<dbReference type="OMA" id="CPLRSER"/>
<evidence type="ECO:0000256" key="4">
    <source>
        <dbReference type="SAM" id="Phobius"/>
    </source>
</evidence>